<comment type="caution">
    <text evidence="2">The sequence shown here is derived from an EMBL/GenBank/DDBJ whole genome shotgun (WGS) entry which is preliminary data.</text>
</comment>
<keyword evidence="3" id="KW-1185">Reference proteome</keyword>
<reference evidence="2" key="1">
    <citation type="journal article" date="2022" name="bioRxiv">
        <title>Sequencing and chromosome-scale assembly of the giantPleurodeles waltlgenome.</title>
        <authorList>
            <person name="Brown T."/>
            <person name="Elewa A."/>
            <person name="Iarovenko S."/>
            <person name="Subramanian E."/>
            <person name="Araus A.J."/>
            <person name="Petzold A."/>
            <person name="Susuki M."/>
            <person name="Suzuki K.-i.T."/>
            <person name="Hayashi T."/>
            <person name="Toyoda A."/>
            <person name="Oliveira C."/>
            <person name="Osipova E."/>
            <person name="Leigh N.D."/>
            <person name="Simon A."/>
            <person name="Yun M.H."/>
        </authorList>
    </citation>
    <scope>NUCLEOTIDE SEQUENCE</scope>
    <source>
        <strain evidence="2">20211129_DDA</strain>
        <tissue evidence="2">Liver</tissue>
    </source>
</reference>
<evidence type="ECO:0000256" key="1">
    <source>
        <dbReference type="SAM" id="MobiDB-lite"/>
    </source>
</evidence>
<evidence type="ECO:0000313" key="3">
    <source>
        <dbReference type="Proteomes" id="UP001066276"/>
    </source>
</evidence>
<accession>A0AAV7KW47</accession>
<evidence type="ECO:0000313" key="2">
    <source>
        <dbReference type="EMBL" id="KAJ1082987.1"/>
    </source>
</evidence>
<name>A0AAV7KW47_PLEWA</name>
<dbReference type="Proteomes" id="UP001066276">
    <property type="component" value="Chromosome 12"/>
</dbReference>
<proteinExistence type="predicted"/>
<sequence>MAVVKDLRGSQEPKLDAVMVDVTLLCADLKKGTEKVTKAETDIAWLQSTSKRLEDQVQVQFLTAEHKKIMARLEAQEGRAQRSNISGWGPGER</sequence>
<feature type="region of interest" description="Disordered" evidence="1">
    <location>
        <begin position="74"/>
        <end position="93"/>
    </location>
</feature>
<organism evidence="2 3">
    <name type="scientific">Pleurodeles waltl</name>
    <name type="common">Iberian ribbed newt</name>
    <dbReference type="NCBI Taxonomy" id="8319"/>
    <lineage>
        <taxon>Eukaryota</taxon>
        <taxon>Metazoa</taxon>
        <taxon>Chordata</taxon>
        <taxon>Craniata</taxon>
        <taxon>Vertebrata</taxon>
        <taxon>Euteleostomi</taxon>
        <taxon>Amphibia</taxon>
        <taxon>Batrachia</taxon>
        <taxon>Caudata</taxon>
        <taxon>Salamandroidea</taxon>
        <taxon>Salamandridae</taxon>
        <taxon>Pleurodelinae</taxon>
        <taxon>Pleurodeles</taxon>
    </lineage>
</organism>
<protein>
    <submittedName>
        <fullName evidence="2">Uncharacterized protein</fullName>
    </submittedName>
</protein>
<dbReference type="AlphaFoldDB" id="A0AAV7KW47"/>
<dbReference type="EMBL" id="JANPWB010000016">
    <property type="protein sequence ID" value="KAJ1082987.1"/>
    <property type="molecule type" value="Genomic_DNA"/>
</dbReference>
<gene>
    <name evidence="2" type="ORF">NDU88_003148</name>
</gene>